<keyword evidence="1" id="KW-0819">tRNA processing</keyword>
<evidence type="ECO:0000259" key="2">
    <source>
        <dbReference type="Pfam" id="PF10350"/>
    </source>
</evidence>
<evidence type="ECO:0000259" key="4">
    <source>
        <dbReference type="Pfam" id="PF25151"/>
    </source>
</evidence>
<sequence>MEPIEEFIIFSESGDRLKEICKRLLEVCKEDESLLARSVLRLIPAVNSSISVTVLNKLIFVWENFTVLQSCDEVPLLLELIRTVLHSYIEECVLPHNAGSANSGYNIDESLTRSQRALRLMISVCQFGRHLDESRLSEIACLLQTILFPTSAECSEHIEVSALAGTALCNLIILRETDLFVEYQKLCPPDVELRFGHIAMISGILSISKGLGEQETHSLAPALMSNILKMCYDDLNTYHSFSCLLKFLRSHLFVDLLNADTDSVQKSIVHLLWLKIDSPVKGVSELVSSCLQVLLRVCHKHVKGCVPLHQQLIERVPVTGCHVRSHLKILAVLLPWINLEDFLTTSPHFITKLAHCMSVQHMVSAAAKVYSALIEKTTLLLWQQLVMRAFIQALTSKVKLTRNNVKEYWLPTTLTKLPKAGEVLMLELRNSTDCSQGVLDVYAACRYRAIQVQLPVTLLESSLVSGNDEVRLAAIEVICKPPQTASATVNEEEIHLLERYLAYNLNIDCPSFRRCIKASINSHIDRSCHIVTNSKDANAVEYIVNHLSWLWQLLRESLVRGSNYQRKETVMDLCISFVKKLSKLYQELSLSDKQSLLHSVTCEEKPRCTRGHCSCSLSQFKSRVVKVCLLDSSSQIQDLGLKFLTLHVSKGFQTTWGDDNSYILDNLSLWTKYITSAKASEAESGAKLYTLIVSKAMKEPHKFFNEDVIGQIEQVISLAEKDHTSIVTSLHVHGYLIAVRQVLRHTPYLSTLNNTQLALLGKRLISVCHRSATLVLEILSAACDNKEVSPSFEQMEVAVNELIERALGGPVLDISELSERVTAWCWLTLKEACSLCGAITLSSEKYKDLLTQTAADTIRSIFFSTLTKCRHRGVIEGSCEGLLDFCAVMRRSGDRGLSSLPSSIINQVLDMSVRSEDSASGCSVTRRSGGFPLIIQNVLASHPSNKQAISTVVDELLHLTHDIASAQKDDTTDMSQVHAFNILKALVTDARLLYTMRSYLARVTIKSIQAFSSPVWALRNAATQLFAACSLRMLGQRGEAEHRSAGTGSAEFFSQYPLLYTYLKEELRGSNSCRRPAQLYPLLSLVSRLSSPIHHVTESNTWLILHVCRTMKPFREDILRLFGHPLYGVRVMLPHCVIATVDTLHEMVDLCSALFSFLNATAADANLLSYLSSSASSTSDTSARLRLLRVLLRRTRLFLLSAICPPIRLTQFWLQFMR</sequence>
<dbReference type="Pfam" id="PF25151">
    <property type="entry name" value="TPR_Trm732_C"/>
    <property type="match status" value="1"/>
</dbReference>
<evidence type="ECO:0000313" key="5">
    <source>
        <dbReference type="EMBL" id="KAF6028859.1"/>
    </source>
</evidence>
<dbReference type="OrthoDB" id="73997at2759"/>
<evidence type="ECO:0000313" key="6">
    <source>
        <dbReference type="Proteomes" id="UP000593567"/>
    </source>
</evidence>
<organism evidence="5 6">
    <name type="scientific">Bugula neritina</name>
    <name type="common">Brown bryozoan</name>
    <name type="synonym">Sertularia neritina</name>
    <dbReference type="NCBI Taxonomy" id="10212"/>
    <lineage>
        <taxon>Eukaryota</taxon>
        <taxon>Metazoa</taxon>
        <taxon>Spiralia</taxon>
        <taxon>Lophotrochozoa</taxon>
        <taxon>Bryozoa</taxon>
        <taxon>Gymnolaemata</taxon>
        <taxon>Cheilostomatida</taxon>
        <taxon>Flustrina</taxon>
        <taxon>Buguloidea</taxon>
        <taxon>Bugulidae</taxon>
        <taxon>Bugula</taxon>
    </lineage>
</organism>
<dbReference type="InterPro" id="IPR019442">
    <property type="entry name" value="THADA/TRM732_DUF2428"/>
</dbReference>
<evidence type="ECO:0000259" key="3">
    <source>
        <dbReference type="Pfam" id="PF25150"/>
    </source>
</evidence>
<accession>A0A7J7JR74</accession>
<dbReference type="Proteomes" id="UP000593567">
    <property type="component" value="Unassembled WGS sequence"/>
</dbReference>
<protein>
    <recommendedName>
        <fullName evidence="7">THADA</fullName>
    </recommendedName>
</protein>
<dbReference type="Pfam" id="PF10350">
    <property type="entry name" value="DUF2428"/>
    <property type="match status" value="1"/>
</dbReference>
<dbReference type="InterPro" id="IPR056842">
    <property type="entry name" value="THADA-like_TPR_C"/>
</dbReference>
<dbReference type="InterPro" id="IPR056843">
    <property type="entry name" value="THADA-like_TPR"/>
</dbReference>
<dbReference type="Pfam" id="PF25150">
    <property type="entry name" value="TPR_Trm732"/>
    <property type="match status" value="1"/>
</dbReference>
<comment type="caution">
    <text evidence="5">The sequence shown here is derived from an EMBL/GenBank/DDBJ whole genome shotgun (WGS) entry which is preliminary data.</text>
</comment>
<dbReference type="PANTHER" id="PTHR14387">
    <property type="entry name" value="THADA/DEATH RECEPTOR INTERACTING PROTEIN"/>
    <property type="match status" value="1"/>
</dbReference>
<dbReference type="AlphaFoldDB" id="A0A7J7JR74"/>
<proteinExistence type="predicted"/>
<feature type="domain" description="tRNA (32-2'-O)-methyltransferase regulator THADA-like TPR repeats region" evidence="3">
    <location>
        <begin position="381"/>
        <end position="576"/>
    </location>
</feature>
<feature type="domain" description="tRNA (32-2'-O)-methyltransferase regulator THADA-like C-terminal TPR repeats region" evidence="4">
    <location>
        <begin position="1019"/>
        <end position="1153"/>
    </location>
</feature>
<reference evidence="5" key="1">
    <citation type="submission" date="2020-06" db="EMBL/GenBank/DDBJ databases">
        <title>Draft genome of Bugula neritina, a colonial animal packing powerful symbionts and potential medicines.</title>
        <authorList>
            <person name="Rayko M."/>
        </authorList>
    </citation>
    <scope>NUCLEOTIDE SEQUENCE [LARGE SCALE GENOMIC DNA]</scope>
    <source>
        <strain evidence="5">Kwan_BN1</strain>
    </source>
</reference>
<name>A0A7J7JR74_BUGNE</name>
<dbReference type="EMBL" id="VXIV02001900">
    <property type="protein sequence ID" value="KAF6028859.1"/>
    <property type="molecule type" value="Genomic_DNA"/>
</dbReference>
<dbReference type="GO" id="GO:0030488">
    <property type="term" value="P:tRNA methylation"/>
    <property type="evidence" value="ECO:0007669"/>
    <property type="project" value="TreeGrafter"/>
</dbReference>
<feature type="domain" description="DUF2428" evidence="2">
    <location>
        <begin position="762"/>
        <end position="1017"/>
    </location>
</feature>
<dbReference type="InterPro" id="IPR051954">
    <property type="entry name" value="tRNA_methyltransferase_THADA"/>
</dbReference>
<dbReference type="PANTHER" id="PTHR14387:SF0">
    <property type="entry name" value="DUF2428 DOMAIN-CONTAINING PROTEIN"/>
    <property type="match status" value="1"/>
</dbReference>
<evidence type="ECO:0008006" key="7">
    <source>
        <dbReference type="Google" id="ProtNLM"/>
    </source>
</evidence>
<dbReference type="GO" id="GO:0005829">
    <property type="term" value="C:cytosol"/>
    <property type="evidence" value="ECO:0007669"/>
    <property type="project" value="TreeGrafter"/>
</dbReference>
<evidence type="ECO:0000256" key="1">
    <source>
        <dbReference type="ARBA" id="ARBA00022694"/>
    </source>
</evidence>
<keyword evidence="6" id="KW-1185">Reference proteome</keyword>
<gene>
    <name evidence="5" type="ORF">EB796_012844</name>
</gene>